<proteinExistence type="predicted"/>
<evidence type="ECO:0000313" key="1">
    <source>
        <dbReference type="EMBL" id="BAF54762.1"/>
    </source>
</evidence>
<dbReference type="Gene3D" id="3.20.80.10">
    <property type="entry name" value="Regulatory factor, effector binding domain"/>
    <property type="match status" value="1"/>
</dbReference>
<dbReference type="Proteomes" id="UP000006698">
    <property type="component" value="Chromosome"/>
</dbReference>
<dbReference type="EMBL" id="AP009044">
    <property type="protein sequence ID" value="BAF54762.1"/>
    <property type="molecule type" value="Genomic_DNA"/>
</dbReference>
<dbReference type="SUPFAM" id="SSF55136">
    <property type="entry name" value="Probable bacterial effector-binding domain"/>
    <property type="match status" value="1"/>
</dbReference>
<dbReference type="InterPro" id="IPR011256">
    <property type="entry name" value="Reg_factor_effector_dom_sf"/>
</dbReference>
<name>A0AB72VBD9_CORGB</name>
<dbReference type="AlphaFoldDB" id="A0AB72VBD9"/>
<organism evidence="1">
    <name type="scientific">Corynebacterium glutamicum (strain R)</name>
    <dbReference type="NCBI Taxonomy" id="340322"/>
    <lineage>
        <taxon>Bacteria</taxon>
        <taxon>Bacillati</taxon>
        <taxon>Actinomycetota</taxon>
        <taxon>Actinomycetes</taxon>
        <taxon>Mycobacteriales</taxon>
        <taxon>Corynebacteriaceae</taxon>
        <taxon>Corynebacterium</taxon>
    </lineage>
</organism>
<reference evidence="1" key="1">
    <citation type="journal article" date="2007" name="Microbiology">
        <title>Comparative analysis of the Corynebacterium glutamicum group and complete genome sequence of strain R.</title>
        <authorList>
            <person name="Yukawa H."/>
            <person name="Omumasaba C.A."/>
            <person name="Nonaka H."/>
            <person name="Kos P."/>
            <person name="Okai N."/>
            <person name="Suzuki N."/>
            <person name="Suda M."/>
            <person name="Tsuge Y."/>
            <person name="Watanabe J."/>
            <person name="Ikeda Y."/>
            <person name="Vertes A.A."/>
            <person name="Inui M."/>
        </authorList>
    </citation>
    <scope>NUCLEOTIDE SEQUENCE</scope>
    <source>
        <strain evidence="1">R</strain>
    </source>
</reference>
<dbReference type="KEGG" id="cgt:cgR_1768"/>
<accession>A0AB72VBD9</accession>
<sequence>MARTVSACGTCSFLYRKTTLIVDTQFEKIPAHDVVGIRVILSSEDLPELFKRGYAEVKKFLRLEGIEPKGSARAYYFGDVSDTVDILIGFPVSPAQAESLRRGALSQSGGDIDDVVLHHFRDMKTMHSRHSGPFDGVERVWDEILDEVEDLGCTLPSSSIGWEEYIEGPATADACDQLATEVYVQVCQAPVKTA</sequence>
<gene>
    <name evidence="1" type="ordered locus">cgR_1768</name>
</gene>
<evidence type="ECO:0008006" key="2">
    <source>
        <dbReference type="Google" id="ProtNLM"/>
    </source>
</evidence>
<protein>
    <recommendedName>
        <fullName evidence="2">Bacterial transcription activator effector binding domain-containing protein</fullName>
    </recommendedName>
</protein>